<feature type="domain" description="DUF5983" evidence="1">
    <location>
        <begin position="17"/>
        <end position="113"/>
    </location>
</feature>
<sequence length="113" mass="12452">MTGTISDGSDSLRLRIFADISTAHLTEDLATSLEEECERRARGKGTEGMPTVWNLGTGFFIWVPDPGFDHPDFDRVVDPVLKNILAHARASGAEYVLLDQDAETCAALPIFDW</sequence>
<evidence type="ECO:0000259" key="1">
    <source>
        <dbReference type="Pfam" id="PF19419"/>
    </source>
</evidence>
<evidence type="ECO:0000313" key="3">
    <source>
        <dbReference type="Proteomes" id="UP000284476"/>
    </source>
</evidence>
<evidence type="ECO:0000313" key="2">
    <source>
        <dbReference type="EMBL" id="RWR23094.1"/>
    </source>
</evidence>
<name>A0A443JRE6_9RHOB</name>
<reference evidence="2 3" key="1">
    <citation type="submission" date="2019-01" db="EMBL/GenBank/DDBJ databases">
        <title>Sinorhodobacter populi sp. nov. isolated from the symptomatic bark tissue of Populus euramericana canker.</title>
        <authorList>
            <person name="Xu G."/>
        </authorList>
    </citation>
    <scope>NUCLEOTIDE SEQUENCE [LARGE SCALE GENOMIC DNA]</scope>
    <source>
        <strain evidence="2 3">SK2B-1</strain>
    </source>
</reference>
<reference evidence="2 3" key="2">
    <citation type="submission" date="2019-01" db="EMBL/GenBank/DDBJ databases">
        <authorList>
            <person name="Li Y."/>
        </authorList>
    </citation>
    <scope>NUCLEOTIDE SEQUENCE [LARGE SCALE GENOMIC DNA]</scope>
    <source>
        <strain evidence="2 3">SK2B-1</strain>
    </source>
</reference>
<dbReference type="RefSeq" id="WP_128208078.1">
    <property type="nucleotide sequence ID" value="NZ_JBHRSO010000013.1"/>
</dbReference>
<protein>
    <recommendedName>
        <fullName evidence="1">DUF5983 domain-containing protein</fullName>
    </recommendedName>
</protein>
<dbReference type="InterPro" id="IPR046025">
    <property type="entry name" value="DUF5983"/>
</dbReference>
<accession>A0A443JRE6</accession>
<gene>
    <name evidence="2" type="ORF">D2T30_05590</name>
</gene>
<organism evidence="2 3">
    <name type="scientific">Paenirhodobacter populi</name>
    <dbReference type="NCBI Taxonomy" id="2306993"/>
    <lineage>
        <taxon>Bacteria</taxon>
        <taxon>Pseudomonadati</taxon>
        <taxon>Pseudomonadota</taxon>
        <taxon>Alphaproteobacteria</taxon>
        <taxon>Rhodobacterales</taxon>
        <taxon>Rhodobacter group</taxon>
        <taxon>Paenirhodobacter</taxon>
    </lineage>
</organism>
<dbReference type="EMBL" id="SAUZ01000004">
    <property type="protein sequence ID" value="RWR23094.1"/>
    <property type="molecule type" value="Genomic_DNA"/>
</dbReference>
<dbReference type="AlphaFoldDB" id="A0A443JRE6"/>
<comment type="caution">
    <text evidence="2">The sequence shown here is derived from an EMBL/GenBank/DDBJ whole genome shotgun (WGS) entry which is preliminary data.</text>
</comment>
<dbReference type="Pfam" id="PF19419">
    <property type="entry name" value="DUF5983"/>
    <property type="match status" value="1"/>
</dbReference>
<proteinExistence type="predicted"/>
<dbReference type="Proteomes" id="UP000284476">
    <property type="component" value="Unassembled WGS sequence"/>
</dbReference>